<keyword evidence="5" id="KW-0378">Hydrolase</keyword>
<sequence length="177" mass="19972">MDSFSTAVSENRRPIVISGPSGAGKGTLVQKLFDQYPDTFTLTVSHTMREPRPNEVDGIHYFFIPPSAFDTLIAEDAFVEHSKGKVVVLDIEIINVCYVFIKPPSFEALESRFRKSGTEKDEDIQRRLAQAKAELEYAEVQGSYDKIIVNGDLDSAYRELEEFVCLSNGWETHTIMD</sequence>
<protein>
    <submittedName>
        <fullName evidence="5">P-loop containing nucleoside triphosphate hydrolase protein</fullName>
    </submittedName>
</protein>
<keyword evidence="6" id="KW-1185">Reference proteome</keyword>
<evidence type="ECO:0000256" key="2">
    <source>
        <dbReference type="ARBA" id="ARBA00022679"/>
    </source>
</evidence>
<evidence type="ECO:0000259" key="4">
    <source>
        <dbReference type="PROSITE" id="PS50052"/>
    </source>
</evidence>
<dbReference type="Pfam" id="PF00625">
    <property type="entry name" value="Guanylate_kin"/>
    <property type="match status" value="2"/>
</dbReference>
<keyword evidence="2" id="KW-0808">Transferase</keyword>
<dbReference type="AlphaFoldDB" id="A0A5N6U389"/>
<dbReference type="InterPro" id="IPR008145">
    <property type="entry name" value="GK/Ca_channel_bsu"/>
</dbReference>
<proteinExistence type="inferred from homology"/>
<dbReference type="GO" id="GO:0005829">
    <property type="term" value="C:cytosol"/>
    <property type="evidence" value="ECO:0007669"/>
    <property type="project" value="TreeGrafter"/>
</dbReference>
<reference evidence="5 6" key="1">
    <citation type="submission" date="2019-04" db="EMBL/GenBank/DDBJ databases">
        <title>Friends and foes A comparative genomics study of 23 Aspergillus species from section Flavi.</title>
        <authorList>
            <consortium name="DOE Joint Genome Institute"/>
            <person name="Kjaerbolling I."/>
            <person name="Vesth T."/>
            <person name="Frisvad J.C."/>
            <person name="Nybo J.L."/>
            <person name="Theobald S."/>
            <person name="Kildgaard S."/>
            <person name="Isbrandt T."/>
            <person name="Kuo A."/>
            <person name="Sato A."/>
            <person name="Lyhne E.K."/>
            <person name="Kogle M.E."/>
            <person name="Wiebenga A."/>
            <person name="Kun R.S."/>
            <person name="Lubbers R.J."/>
            <person name="Makela M.R."/>
            <person name="Barry K."/>
            <person name="Chovatia M."/>
            <person name="Clum A."/>
            <person name="Daum C."/>
            <person name="Haridas S."/>
            <person name="He G."/>
            <person name="LaButti K."/>
            <person name="Lipzen A."/>
            <person name="Mondo S."/>
            <person name="Riley R."/>
            <person name="Salamov A."/>
            <person name="Simmons B.A."/>
            <person name="Magnuson J.K."/>
            <person name="Henrissat B."/>
            <person name="Mortensen U.H."/>
            <person name="Larsen T.O."/>
            <person name="Devries R.P."/>
            <person name="Grigoriev I.V."/>
            <person name="Machida M."/>
            <person name="Baker S.E."/>
            <person name="Andersen M.R."/>
        </authorList>
    </citation>
    <scope>NUCLEOTIDE SEQUENCE [LARGE SCALE GENOMIC DNA]</scope>
    <source>
        <strain evidence="5 6">IBT 18842</strain>
    </source>
</reference>
<evidence type="ECO:0000256" key="1">
    <source>
        <dbReference type="ARBA" id="ARBA00005790"/>
    </source>
</evidence>
<organism evidence="5 6">
    <name type="scientific">Aspergillus avenaceus</name>
    <dbReference type="NCBI Taxonomy" id="36643"/>
    <lineage>
        <taxon>Eukaryota</taxon>
        <taxon>Fungi</taxon>
        <taxon>Dikarya</taxon>
        <taxon>Ascomycota</taxon>
        <taxon>Pezizomycotina</taxon>
        <taxon>Eurotiomycetes</taxon>
        <taxon>Eurotiomycetidae</taxon>
        <taxon>Eurotiales</taxon>
        <taxon>Aspergillaceae</taxon>
        <taxon>Aspergillus</taxon>
        <taxon>Aspergillus subgen. Circumdati</taxon>
    </lineage>
</organism>
<dbReference type="Gene3D" id="3.40.50.300">
    <property type="entry name" value="P-loop containing nucleotide triphosphate hydrolases"/>
    <property type="match status" value="2"/>
</dbReference>
<gene>
    <name evidence="5" type="ORF">BDV25DRAFT_169475</name>
</gene>
<comment type="similarity">
    <text evidence="1">Belongs to the guanylate kinase family.</text>
</comment>
<evidence type="ECO:0000313" key="6">
    <source>
        <dbReference type="Proteomes" id="UP000325780"/>
    </source>
</evidence>
<keyword evidence="3" id="KW-0418">Kinase</keyword>
<dbReference type="OrthoDB" id="6334211at2759"/>
<accession>A0A5N6U389</accession>
<dbReference type="PROSITE" id="PS50052">
    <property type="entry name" value="GUANYLATE_KINASE_2"/>
    <property type="match status" value="1"/>
</dbReference>
<dbReference type="SMART" id="SM00072">
    <property type="entry name" value="GuKc"/>
    <property type="match status" value="1"/>
</dbReference>
<dbReference type="Proteomes" id="UP000325780">
    <property type="component" value="Unassembled WGS sequence"/>
</dbReference>
<dbReference type="InterPro" id="IPR008144">
    <property type="entry name" value="Guanylate_kin-like_dom"/>
</dbReference>
<dbReference type="SUPFAM" id="SSF52540">
    <property type="entry name" value="P-loop containing nucleoside triphosphate hydrolases"/>
    <property type="match status" value="1"/>
</dbReference>
<dbReference type="GO" id="GO:0004385">
    <property type="term" value="F:GMP kinase activity"/>
    <property type="evidence" value="ECO:0007669"/>
    <property type="project" value="TreeGrafter"/>
</dbReference>
<name>A0A5N6U389_ASPAV</name>
<dbReference type="PANTHER" id="PTHR23117">
    <property type="entry name" value="GUANYLATE KINASE-RELATED"/>
    <property type="match status" value="1"/>
</dbReference>
<feature type="domain" description="Guanylate kinase-like" evidence="4">
    <location>
        <begin position="12"/>
        <end position="165"/>
    </location>
</feature>
<dbReference type="PANTHER" id="PTHR23117:SF13">
    <property type="entry name" value="GUANYLATE KINASE"/>
    <property type="match status" value="1"/>
</dbReference>
<dbReference type="EMBL" id="ML742043">
    <property type="protein sequence ID" value="KAE8153107.1"/>
    <property type="molecule type" value="Genomic_DNA"/>
</dbReference>
<dbReference type="GO" id="GO:0016787">
    <property type="term" value="F:hydrolase activity"/>
    <property type="evidence" value="ECO:0007669"/>
    <property type="project" value="UniProtKB-KW"/>
</dbReference>
<dbReference type="InterPro" id="IPR027417">
    <property type="entry name" value="P-loop_NTPase"/>
</dbReference>
<evidence type="ECO:0000256" key="3">
    <source>
        <dbReference type="ARBA" id="ARBA00022777"/>
    </source>
</evidence>
<evidence type="ECO:0000313" key="5">
    <source>
        <dbReference type="EMBL" id="KAE8153107.1"/>
    </source>
</evidence>
<dbReference type="CDD" id="cd00071">
    <property type="entry name" value="GMPK"/>
    <property type="match status" value="1"/>
</dbReference>